<feature type="region of interest" description="Disordered" evidence="1">
    <location>
        <begin position="1"/>
        <end position="31"/>
    </location>
</feature>
<evidence type="ECO:0000256" key="1">
    <source>
        <dbReference type="SAM" id="MobiDB-lite"/>
    </source>
</evidence>
<proteinExistence type="predicted"/>
<evidence type="ECO:0000313" key="3">
    <source>
        <dbReference type="Proteomes" id="UP000828390"/>
    </source>
</evidence>
<feature type="compositionally biased region" description="Basic and acidic residues" evidence="1">
    <location>
        <begin position="7"/>
        <end position="16"/>
    </location>
</feature>
<reference evidence="2" key="2">
    <citation type="submission" date="2020-11" db="EMBL/GenBank/DDBJ databases">
        <authorList>
            <person name="McCartney M.A."/>
            <person name="Auch B."/>
            <person name="Kono T."/>
            <person name="Mallez S."/>
            <person name="Becker A."/>
            <person name="Gohl D.M."/>
            <person name="Silverstein K.A.T."/>
            <person name="Koren S."/>
            <person name="Bechman K.B."/>
            <person name="Herman A."/>
            <person name="Abrahante J.E."/>
            <person name="Garbe J."/>
        </authorList>
    </citation>
    <scope>NUCLEOTIDE SEQUENCE</scope>
    <source>
        <strain evidence="2">Duluth1</strain>
        <tissue evidence="2">Whole animal</tissue>
    </source>
</reference>
<dbReference type="EMBL" id="JAIWYP010000001">
    <property type="protein sequence ID" value="KAH3897243.1"/>
    <property type="molecule type" value="Genomic_DNA"/>
</dbReference>
<sequence>MPNVKSTLHERVDGTNKKGTPKNNMGVGSILKKHDQGPKILTWTTQYQTDGVYLRIA</sequence>
<name>A0A9D4NIJ6_DREPO</name>
<organism evidence="2 3">
    <name type="scientific">Dreissena polymorpha</name>
    <name type="common">Zebra mussel</name>
    <name type="synonym">Mytilus polymorpha</name>
    <dbReference type="NCBI Taxonomy" id="45954"/>
    <lineage>
        <taxon>Eukaryota</taxon>
        <taxon>Metazoa</taxon>
        <taxon>Spiralia</taxon>
        <taxon>Lophotrochozoa</taxon>
        <taxon>Mollusca</taxon>
        <taxon>Bivalvia</taxon>
        <taxon>Autobranchia</taxon>
        <taxon>Heteroconchia</taxon>
        <taxon>Euheterodonta</taxon>
        <taxon>Imparidentia</taxon>
        <taxon>Neoheterodontei</taxon>
        <taxon>Myida</taxon>
        <taxon>Dreissenoidea</taxon>
        <taxon>Dreissenidae</taxon>
        <taxon>Dreissena</taxon>
    </lineage>
</organism>
<dbReference type="Proteomes" id="UP000828390">
    <property type="component" value="Unassembled WGS sequence"/>
</dbReference>
<dbReference type="AlphaFoldDB" id="A0A9D4NIJ6"/>
<comment type="caution">
    <text evidence="2">The sequence shown here is derived from an EMBL/GenBank/DDBJ whole genome shotgun (WGS) entry which is preliminary data.</text>
</comment>
<protein>
    <submittedName>
        <fullName evidence="2">Uncharacterized protein</fullName>
    </submittedName>
</protein>
<evidence type="ECO:0000313" key="2">
    <source>
        <dbReference type="EMBL" id="KAH3897243.1"/>
    </source>
</evidence>
<accession>A0A9D4NIJ6</accession>
<reference evidence="2" key="1">
    <citation type="journal article" date="2019" name="bioRxiv">
        <title>The Genome of the Zebra Mussel, Dreissena polymorpha: A Resource for Invasive Species Research.</title>
        <authorList>
            <person name="McCartney M.A."/>
            <person name="Auch B."/>
            <person name="Kono T."/>
            <person name="Mallez S."/>
            <person name="Zhang Y."/>
            <person name="Obille A."/>
            <person name="Becker A."/>
            <person name="Abrahante J.E."/>
            <person name="Garbe J."/>
            <person name="Badalamenti J.P."/>
            <person name="Herman A."/>
            <person name="Mangelson H."/>
            <person name="Liachko I."/>
            <person name="Sullivan S."/>
            <person name="Sone E.D."/>
            <person name="Koren S."/>
            <person name="Silverstein K.A.T."/>
            <person name="Beckman K.B."/>
            <person name="Gohl D.M."/>
        </authorList>
    </citation>
    <scope>NUCLEOTIDE SEQUENCE</scope>
    <source>
        <strain evidence="2">Duluth1</strain>
        <tissue evidence="2">Whole animal</tissue>
    </source>
</reference>
<keyword evidence="3" id="KW-1185">Reference proteome</keyword>
<gene>
    <name evidence="2" type="ORF">DPMN_021429</name>
</gene>